<organism evidence="1 2">
    <name type="scientific">Olivibacter domesticus</name>
    <name type="common">Pseudosphingobacterium domesticum</name>
    <dbReference type="NCBI Taxonomy" id="407022"/>
    <lineage>
        <taxon>Bacteria</taxon>
        <taxon>Pseudomonadati</taxon>
        <taxon>Bacteroidota</taxon>
        <taxon>Sphingobacteriia</taxon>
        <taxon>Sphingobacteriales</taxon>
        <taxon>Sphingobacteriaceae</taxon>
        <taxon>Olivibacter</taxon>
    </lineage>
</organism>
<dbReference type="STRING" id="407022.SAMN05661044_01377"/>
<dbReference type="AlphaFoldDB" id="A0A1H7KM20"/>
<sequence>MNYYNYFFSLEDKFKEISSFVEVDERNYQTFSTEISLTFFATCSEFEVVAKELCEILHPGFKAQYPRANIDNIADTILESYPTITDHVVDVLFFKKHFEPLKGWQRASCPIWWKAYNSLKHDRSLNYHLANLENLILSLSALSLINHYYVWKKNCPNKRIHAASLQISHVPSHFRIRDVQYDGPWSSEDVFDI</sequence>
<protein>
    <submittedName>
        <fullName evidence="1">Uncharacterized protein</fullName>
    </submittedName>
</protein>
<name>A0A1H7KM20_OLID1</name>
<evidence type="ECO:0000313" key="2">
    <source>
        <dbReference type="Proteomes" id="UP000199421"/>
    </source>
</evidence>
<dbReference type="EMBL" id="FOAF01000001">
    <property type="protein sequence ID" value="SEK86997.1"/>
    <property type="molecule type" value="Genomic_DNA"/>
</dbReference>
<gene>
    <name evidence="1" type="ORF">SAMN05661044_01377</name>
</gene>
<dbReference type="OrthoDB" id="1437907at2"/>
<dbReference type="RefSeq" id="WP_093320765.1">
    <property type="nucleotide sequence ID" value="NZ_FOAF01000001.1"/>
</dbReference>
<keyword evidence="2" id="KW-1185">Reference proteome</keyword>
<dbReference type="Proteomes" id="UP000199421">
    <property type="component" value="Unassembled WGS sequence"/>
</dbReference>
<reference evidence="2" key="1">
    <citation type="submission" date="2016-10" db="EMBL/GenBank/DDBJ databases">
        <authorList>
            <person name="Varghese N."/>
            <person name="Submissions S."/>
        </authorList>
    </citation>
    <scope>NUCLEOTIDE SEQUENCE [LARGE SCALE GENOMIC DNA]</scope>
    <source>
        <strain evidence="2">DSM 18733</strain>
    </source>
</reference>
<evidence type="ECO:0000313" key="1">
    <source>
        <dbReference type="EMBL" id="SEK86997.1"/>
    </source>
</evidence>
<proteinExistence type="predicted"/>
<accession>A0A1H7KM20</accession>